<dbReference type="SUPFAM" id="SSF54534">
    <property type="entry name" value="FKBP-like"/>
    <property type="match status" value="1"/>
</dbReference>
<evidence type="ECO:0000313" key="7">
    <source>
        <dbReference type="EMBL" id="VDO96490.1"/>
    </source>
</evidence>
<dbReference type="EMBL" id="UZAM01007082">
    <property type="protein sequence ID" value="VDO96490.1"/>
    <property type="molecule type" value="Genomic_DNA"/>
</dbReference>
<accession>A0A183IEP6</accession>
<evidence type="ECO:0000256" key="3">
    <source>
        <dbReference type="ARBA" id="ARBA00023235"/>
    </source>
</evidence>
<dbReference type="InterPro" id="IPR000297">
    <property type="entry name" value="PPIase_PpiC"/>
</dbReference>
<keyword evidence="3 4" id="KW-0413">Isomerase</keyword>
<evidence type="ECO:0000256" key="2">
    <source>
        <dbReference type="ARBA" id="ARBA00023110"/>
    </source>
</evidence>
<comment type="catalytic activity">
    <reaction evidence="1 5">
        <text>[protein]-peptidylproline (omega=180) = [protein]-peptidylproline (omega=0)</text>
        <dbReference type="Rhea" id="RHEA:16237"/>
        <dbReference type="Rhea" id="RHEA-COMP:10747"/>
        <dbReference type="Rhea" id="RHEA-COMP:10748"/>
        <dbReference type="ChEBI" id="CHEBI:83833"/>
        <dbReference type="ChEBI" id="CHEBI:83834"/>
        <dbReference type="EC" id="5.2.1.8"/>
    </reaction>
</comment>
<proteinExistence type="predicted"/>
<reference evidence="9" key="1">
    <citation type="submission" date="2016-06" db="UniProtKB">
        <authorList>
            <consortium name="WormBaseParasite"/>
        </authorList>
    </citation>
    <scope>IDENTIFICATION</scope>
</reference>
<dbReference type="EC" id="5.2.1.8" evidence="5"/>
<dbReference type="GO" id="GO:0003755">
    <property type="term" value="F:peptidyl-prolyl cis-trans isomerase activity"/>
    <property type="evidence" value="ECO:0007669"/>
    <property type="project" value="UniProtKB-UniRule"/>
</dbReference>
<evidence type="ECO:0000313" key="8">
    <source>
        <dbReference type="Proteomes" id="UP000270296"/>
    </source>
</evidence>
<sequence>MYLRSTTSTKSYLVRLISSVLGYSSQVKCSHILVKHRNSRRPSSWRQDKITRSKEDALELIEAKFTELKTASFTYKFSEIASKYSDCSSAKNDGDLGYFSRGEMQKAFEECAFALKIGDVSNPVFTDSGVHLIYRTA</sequence>
<dbReference type="GO" id="GO:0005829">
    <property type="term" value="C:cytosol"/>
    <property type="evidence" value="ECO:0007669"/>
    <property type="project" value="TreeGrafter"/>
</dbReference>
<protein>
    <recommendedName>
        <fullName evidence="5">Peptidyl-prolyl cis-trans isomerase</fullName>
        <ecNumber evidence="5">5.2.1.8</ecNumber>
    </recommendedName>
</protein>
<evidence type="ECO:0000256" key="1">
    <source>
        <dbReference type="ARBA" id="ARBA00000971"/>
    </source>
</evidence>
<evidence type="ECO:0000313" key="9">
    <source>
        <dbReference type="WBParaSite" id="SBAD_0000219301-mRNA-1"/>
    </source>
</evidence>
<dbReference type="Proteomes" id="UP000270296">
    <property type="component" value="Unassembled WGS sequence"/>
</dbReference>
<dbReference type="Gene3D" id="3.10.50.40">
    <property type="match status" value="1"/>
</dbReference>
<evidence type="ECO:0000256" key="5">
    <source>
        <dbReference type="RuleBase" id="RU363014"/>
    </source>
</evidence>
<evidence type="ECO:0000259" key="6">
    <source>
        <dbReference type="PROSITE" id="PS50198"/>
    </source>
</evidence>
<feature type="domain" description="PpiC" evidence="6">
    <location>
        <begin position="24"/>
        <end position="137"/>
    </location>
</feature>
<keyword evidence="2 4" id="KW-0697">Rotamase</keyword>
<keyword evidence="8" id="KW-1185">Reference proteome</keyword>
<dbReference type="PANTHER" id="PTHR10657">
    <property type="entry name" value="PEPTIDYL-PROLYL CIS-TRANS ISOMERASE"/>
    <property type="match status" value="1"/>
</dbReference>
<dbReference type="GO" id="GO:0005634">
    <property type="term" value="C:nucleus"/>
    <property type="evidence" value="ECO:0007669"/>
    <property type="project" value="TreeGrafter"/>
</dbReference>
<name>A0A183IEP6_9BILA</name>
<organism evidence="9">
    <name type="scientific">Soboliphyme baturini</name>
    <dbReference type="NCBI Taxonomy" id="241478"/>
    <lineage>
        <taxon>Eukaryota</taxon>
        <taxon>Metazoa</taxon>
        <taxon>Ecdysozoa</taxon>
        <taxon>Nematoda</taxon>
        <taxon>Enoplea</taxon>
        <taxon>Dorylaimia</taxon>
        <taxon>Dioctophymatida</taxon>
        <taxon>Dioctophymatoidea</taxon>
        <taxon>Soboliphymatidae</taxon>
        <taxon>Soboliphyme</taxon>
    </lineage>
</organism>
<evidence type="ECO:0000256" key="4">
    <source>
        <dbReference type="PROSITE-ProRule" id="PRU00278"/>
    </source>
</evidence>
<dbReference type="WBParaSite" id="SBAD_0000219301-mRNA-1">
    <property type="protein sequence ID" value="SBAD_0000219301-mRNA-1"/>
    <property type="gene ID" value="SBAD_0000219301"/>
</dbReference>
<reference evidence="7 8" key="2">
    <citation type="submission" date="2018-11" db="EMBL/GenBank/DDBJ databases">
        <authorList>
            <consortium name="Pathogen Informatics"/>
        </authorList>
    </citation>
    <scope>NUCLEOTIDE SEQUENCE [LARGE SCALE GENOMIC DNA]</scope>
</reference>
<dbReference type="InterPro" id="IPR046357">
    <property type="entry name" value="PPIase_dom_sf"/>
</dbReference>
<dbReference type="OrthoDB" id="2530521at2759"/>
<dbReference type="FunFam" id="3.10.50.40:FF:000010">
    <property type="entry name" value="Peptidyl-prolyl cis-trans isomerase Pin1"/>
    <property type="match status" value="1"/>
</dbReference>
<dbReference type="AlphaFoldDB" id="A0A183IEP6"/>
<dbReference type="Pfam" id="PF00639">
    <property type="entry name" value="Rotamase"/>
    <property type="match status" value="1"/>
</dbReference>
<dbReference type="PANTHER" id="PTHR10657:SF4">
    <property type="entry name" value="PEPTIDYL-PROLYL CIS-TRANS ISOMERASE-RELATED"/>
    <property type="match status" value="1"/>
</dbReference>
<dbReference type="PROSITE" id="PS50198">
    <property type="entry name" value="PPIC_PPIASE_2"/>
    <property type="match status" value="1"/>
</dbReference>
<gene>
    <name evidence="7" type="ORF">SBAD_LOCUS2090</name>
</gene>
<dbReference type="InterPro" id="IPR051370">
    <property type="entry name" value="PPIase_Pin1"/>
</dbReference>